<dbReference type="Proteomes" id="UP000299102">
    <property type="component" value="Unassembled WGS sequence"/>
</dbReference>
<gene>
    <name evidence="1" type="ORF">EVAR_66785_1</name>
</gene>
<comment type="caution">
    <text evidence="1">The sequence shown here is derived from an EMBL/GenBank/DDBJ whole genome shotgun (WGS) entry which is preliminary data.</text>
</comment>
<dbReference type="AlphaFoldDB" id="A0A4C1ZMI7"/>
<name>A0A4C1ZMI7_EUMVA</name>
<keyword evidence="2" id="KW-1185">Reference proteome</keyword>
<organism evidence="1 2">
    <name type="scientific">Eumeta variegata</name>
    <name type="common">Bagworm moth</name>
    <name type="synonym">Eumeta japonica</name>
    <dbReference type="NCBI Taxonomy" id="151549"/>
    <lineage>
        <taxon>Eukaryota</taxon>
        <taxon>Metazoa</taxon>
        <taxon>Ecdysozoa</taxon>
        <taxon>Arthropoda</taxon>
        <taxon>Hexapoda</taxon>
        <taxon>Insecta</taxon>
        <taxon>Pterygota</taxon>
        <taxon>Neoptera</taxon>
        <taxon>Endopterygota</taxon>
        <taxon>Lepidoptera</taxon>
        <taxon>Glossata</taxon>
        <taxon>Ditrysia</taxon>
        <taxon>Tineoidea</taxon>
        <taxon>Psychidae</taxon>
        <taxon>Oiketicinae</taxon>
        <taxon>Eumeta</taxon>
    </lineage>
</organism>
<accession>A0A4C1ZMI7</accession>
<reference evidence="1 2" key="1">
    <citation type="journal article" date="2019" name="Commun. Biol.">
        <title>The bagworm genome reveals a unique fibroin gene that provides high tensile strength.</title>
        <authorList>
            <person name="Kono N."/>
            <person name="Nakamura H."/>
            <person name="Ohtoshi R."/>
            <person name="Tomita M."/>
            <person name="Numata K."/>
            <person name="Arakawa K."/>
        </authorList>
    </citation>
    <scope>NUCLEOTIDE SEQUENCE [LARGE SCALE GENOMIC DNA]</scope>
</reference>
<dbReference type="EMBL" id="BGZK01001920">
    <property type="protein sequence ID" value="GBP88294.1"/>
    <property type="molecule type" value="Genomic_DNA"/>
</dbReference>
<protein>
    <submittedName>
        <fullName evidence="1">Uncharacterized protein</fullName>
    </submittedName>
</protein>
<evidence type="ECO:0000313" key="1">
    <source>
        <dbReference type="EMBL" id="GBP88294.1"/>
    </source>
</evidence>
<proteinExistence type="predicted"/>
<evidence type="ECO:0000313" key="2">
    <source>
        <dbReference type="Proteomes" id="UP000299102"/>
    </source>
</evidence>
<sequence>MQSSRVEFVAAPPTKINMGWLPAKRGTRKSVYRTRGLLWAIKAHQRGDDLVPSRSRPLCLKQACTIDLVKVANRRLDVVTQLDYHPVRGRPVKGYHTRPFFPYFYVATSNMM</sequence>